<dbReference type="EMBL" id="LT558138">
    <property type="protein sequence ID" value="SAM86273.1"/>
    <property type="molecule type" value="Genomic_DNA"/>
</dbReference>
<dbReference type="EMBL" id="ULHB01000070">
    <property type="protein sequence ID" value="SYW80350.1"/>
    <property type="molecule type" value="Genomic_DNA"/>
</dbReference>
<name>A0A1K0HG09_9BASI</name>
<feature type="compositionally biased region" description="Polar residues" evidence="1">
    <location>
        <begin position="350"/>
        <end position="362"/>
    </location>
</feature>
<organism evidence="2 4">
    <name type="scientific">Ustilago bromivora</name>
    <dbReference type="NCBI Taxonomy" id="307758"/>
    <lineage>
        <taxon>Eukaryota</taxon>
        <taxon>Fungi</taxon>
        <taxon>Dikarya</taxon>
        <taxon>Basidiomycota</taxon>
        <taxon>Ustilaginomycotina</taxon>
        <taxon>Ustilaginomycetes</taxon>
        <taxon>Ustilaginales</taxon>
        <taxon>Ustilaginaceae</taxon>
        <taxon>Ustilago</taxon>
    </lineage>
</organism>
<evidence type="ECO:0000313" key="2">
    <source>
        <dbReference type="EMBL" id="SAM86273.1"/>
    </source>
</evidence>
<proteinExistence type="predicted"/>
<gene>
    <name evidence="3" type="ORF">UBRO2_03618</name>
    <name evidence="2" type="ORF">UBRO_20969</name>
</gene>
<evidence type="ECO:0000313" key="5">
    <source>
        <dbReference type="Proteomes" id="UP000658997"/>
    </source>
</evidence>
<reference evidence="4" key="1">
    <citation type="submission" date="2016-04" db="EMBL/GenBank/DDBJ databases">
        <authorList>
            <person name="Guldener U."/>
            <person name="Guldener U."/>
        </authorList>
    </citation>
    <scope>NUCLEOTIDE SEQUENCE [LARGE SCALE GENOMIC DNA]</scope>
    <source>
        <strain evidence="4">UB2112</strain>
    </source>
</reference>
<dbReference type="AlphaFoldDB" id="A0A1K0HG09"/>
<feature type="compositionally biased region" description="Low complexity" evidence="1">
    <location>
        <begin position="369"/>
        <end position="381"/>
    </location>
</feature>
<feature type="compositionally biased region" description="Polar residues" evidence="1">
    <location>
        <begin position="215"/>
        <end position="241"/>
    </location>
</feature>
<evidence type="ECO:0000313" key="3">
    <source>
        <dbReference type="EMBL" id="SYW80350.1"/>
    </source>
</evidence>
<evidence type="ECO:0000313" key="4">
    <source>
        <dbReference type="Proteomes" id="UP000179920"/>
    </source>
</evidence>
<protein>
    <submittedName>
        <fullName evidence="2">Uncharacterized protein</fullName>
    </submittedName>
</protein>
<feature type="compositionally biased region" description="Polar residues" evidence="1">
    <location>
        <begin position="750"/>
        <end position="760"/>
    </location>
</feature>
<feature type="compositionally biased region" description="Polar residues" evidence="1">
    <location>
        <begin position="833"/>
        <end position="859"/>
    </location>
</feature>
<feature type="compositionally biased region" description="Low complexity" evidence="1">
    <location>
        <begin position="894"/>
        <end position="936"/>
    </location>
</feature>
<feature type="compositionally biased region" description="Basic and acidic residues" evidence="1">
    <location>
        <begin position="556"/>
        <end position="586"/>
    </location>
</feature>
<feature type="region of interest" description="Disordered" evidence="1">
    <location>
        <begin position="499"/>
        <end position="531"/>
    </location>
</feature>
<feature type="compositionally biased region" description="Low complexity" evidence="1">
    <location>
        <begin position="611"/>
        <end position="664"/>
    </location>
</feature>
<feature type="compositionally biased region" description="Polar residues" evidence="1">
    <location>
        <begin position="310"/>
        <end position="319"/>
    </location>
</feature>
<feature type="region of interest" description="Disordered" evidence="1">
    <location>
        <begin position="965"/>
        <end position="1007"/>
    </location>
</feature>
<feature type="compositionally biased region" description="Low complexity" evidence="1">
    <location>
        <begin position="403"/>
        <end position="422"/>
    </location>
</feature>
<dbReference type="Proteomes" id="UP000658997">
    <property type="component" value="Unassembled WGS sequence"/>
</dbReference>
<feature type="compositionally biased region" description="Low complexity" evidence="1">
    <location>
        <begin position="45"/>
        <end position="80"/>
    </location>
</feature>
<feature type="compositionally biased region" description="Polar residues" evidence="1">
    <location>
        <begin position="104"/>
        <end position="125"/>
    </location>
</feature>
<feature type="compositionally biased region" description="Polar residues" evidence="1">
    <location>
        <begin position="592"/>
        <end position="604"/>
    </location>
</feature>
<feature type="compositionally biased region" description="Polar residues" evidence="1">
    <location>
        <begin position="142"/>
        <end position="163"/>
    </location>
</feature>
<feature type="compositionally biased region" description="Low complexity" evidence="1">
    <location>
        <begin position="244"/>
        <end position="259"/>
    </location>
</feature>
<reference evidence="2" key="2">
    <citation type="submission" date="2016-04" db="EMBL/GenBank/DDBJ databases">
        <authorList>
            <person name="Evans L.H."/>
            <person name="Alamgir A."/>
            <person name="Owens N."/>
            <person name="Weber N.D."/>
            <person name="Virtaneva K."/>
            <person name="Barbian K."/>
            <person name="Babar A."/>
            <person name="Rosenke K."/>
        </authorList>
    </citation>
    <scope>NUCLEOTIDE SEQUENCE</scope>
    <source>
        <strain evidence="2">UB2112</strain>
    </source>
</reference>
<feature type="region of interest" description="Disordered" evidence="1">
    <location>
        <begin position="1"/>
        <end position="195"/>
    </location>
</feature>
<keyword evidence="5" id="KW-1185">Reference proteome</keyword>
<dbReference type="PANTHER" id="PTHR35310">
    <property type="entry name" value="CELL WALL INTEGRITY/STRESS RESPONSE COMPONENT-LIKE PROTEIN"/>
    <property type="match status" value="1"/>
</dbReference>
<feature type="region of interest" description="Disordered" evidence="1">
    <location>
        <begin position="750"/>
        <end position="951"/>
    </location>
</feature>
<feature type="compositionally biased region" description="Polar residues" evidence="1">
    <location>
        <begin position="267"/>
        <end position="278"/>
    </location>
</feature>
<evidence type="ECO:0000256" key="1">
    <source>
        <dbReference type="SAM" id="MobiDB-lite"/>
    </source>
</evidence>
<feature type="compositionally biased region" description="Low complexity" evidence="1">
    <location>
        <begin position="806"/>
        <end position="817"/>
    </location>
</feature>
<feature type="compositionally biased region" description="Low complexity" evidence="1">
    <location>
        <begin position="333"/>
        <end position="349"/>
    </location>
</feature>
<feature type="compositionally biased region" description="Polar residues" evidence="1">
    <location>
        <begin position="386"/>
        <end position="395"/>
    </location>
</feature>
<feature type="region of interest" description="Disordered" evidence="1">
    <location>
        <begin position="209"/>
        <end position="444"/>
    </location>
</feature>
<accession>A0A1K0HG09</accession>
<reference evidence="3" key="3">
    <citation type="submission" date="2018-08" db="EMBL/GenBank/DDBJ databases">
        <authorList>
            <person name="Guldener U."/>
        </authorList>
    </citation>
    <scope>NUCLEOTIDE SEQUENCE</scope>
    <source>
        <strain evidence="3">UB2</strain>
    </source>
</reference>
<feature type="compositionally biased region" description="Polar residues" evidence="1">
    <location>
        <begin position="866"/>
        <end position="879"/>
    </location>
</feature>
<feature type="region of interest" description="Disordered" evidence="1">
    <location>
        <begin position="547"/>
        <end position="688"/>
    </location>
</feature>
<dbReference type="PANTHER" id="PTHR35310:SF1">
    <property type="entry name" value="CELL WALL INTEGRITY_STRESS RESPONSE COMPONENT-LIKE PROTEIN"/>
    <property type="match status" value="1"/>
</dbReference>
<feature type="compositionally biased region" description="Low complexity" evidence="1">
    <location>
        <begin position="978"/>
        <end position="1007"/>
    </location>
</feature>
<dbReference type="Proteomes" id="UP000179920">
    <property type="component" value="Chromosome XXII"/>
</dbReference>
<dbReference type="OrthoDB" id="2530523at2759"/>
<sequence length="1007" mass="101983">MSSRNATLTMDSTTQPQPSMGVASTDELFSVQPSQPAVRLATGASQTDTSSSQPSQVETEPTSQTQAASSTTEASALSAPQKQPEPPIQSTESTAPGSADGSAVPTSQSAPTSSEPAAPTLQTAAEPSIDAAQKAAEINMAANATSATQPSNESSAVNPTESSADIPPPTAAATVDASSRDANAGPAQVSIDLQDTSVSASDITTYQNHVAPDSAAQNPSASVSTAEPAISTTTSESTNATVLPATQPADASSAPSATTIIQDAGPKSSNLVDTSSEQGKVADTGTALSDDANNTKPAESNAVAPGSAVNPASFTSTTAGAKADSAVKTTEGTAVVEAASAKVKAATESNQQSAEAAATQTGVAEGTGSTAASNEPAASAAKPTQEAKSNATDPETSSKDNEAAAPAEKASTATAEASAPATPDKKSKTDETSAGPTALLSPSTPAREGRVALILRINKELIRLCVELQSKELATDPVYRGAAVRLQANLGYLAGIADKSGKPNDPNRATAPSAALPKLDPFPRSEHAPSSPLPALYDKLIAIFGTTRTGDPPIADGRKRSRDSTADLGGEDARKRAVSKGIDRSQDVSAAGSPTSCSNVQTGSAVPCSQPVDNPTAPAPTNAVPAAASKAQNQASQQQQPHAAQQQSQQQSQQQQQQQQPPQQGKGLDLSQAPPVPIAPPAAAQNIPNNPQAQALMQAFGPNALVNLHALQSHLRGQGTHAWVAFMEANVAGFKAMPLQVQLQHMTSLQNAAQQRQKSMQAGGGPGWAGPSTGIGSPATMMPNGGIGGAASSPANTRPVSRHSDSPSQAQASPSASGFVPGRTGTPSGGQAAFQNRPGSSGSVGSMTSAGGRNRTGSSHLAFDPSQMQSAPSPATMASVSDFAGGQQQGGMTFGFQPPGLQQGSPAAASSPAQQGQPQQPQQQPQPGQQGTAPGMMIGGMGMNMPNFQNLPPHLQQQIRQQYMAHLQAQAQAQGMNPQSGFNPQQQQQQPQPQPQQQQGWNFQSPQ</sequence>
<feature type="compositionally biased region" description="Polar residues" evidence="1">
    <location>
        <begin position="1"/>
        <end position="18"/>
    </location>
</feature>
<feature type="compositionally biased region" description="Polar residues" evidence="1">
    <location>
        <begin position="432"/>
        <end position="444"/>
    </location>
</feature>